<proteinExistence type="predicted"/>
<evidence type="ECO:0000256" key="1">
    <source>
        <dbReference type="ARBA" id="ARBA00022962"/>
    </source>
</evidence>
<dbReference type="PANTHER" id="PTHR43418">
    <property type="entry name" value="MULTIFUNCTIONAL TRYPTOPHAN BIOSYNTHESIS PROTEIN-RELATED"/>
    <property type="match status" value="1"/>
</dbReference>
<dbReference type="PANTHER" id="PTHR43418:SF4">
    <property type="entry name" value="MULTIFUNCTIONAL TRYPTOPHAN BIOSYNTHESIS PROTEIN"/>
    <property type="match status" value="1"/>
</dbReference>
<dbReference type="InterPro" id="IPR006221">
    <property type="entry name" value="TrpG/PapA_dom"/>
</dbReference>
<dbReference type="Pfam" id="PF00117">
    <property type="entry name" value="GATase"/>
    <property type="match status" value="1"/>
</dbReference>
<dbReference type="Gene3D" id="3.40.50.880">
    <property type="match status" value="1"/>
</dbReference>
<accession>A0A1F6AM45</accession>
<protein>
    <submittedName>
        <fullName evidence="3">Aminodeoxychorismate/anthranilate synthase component II</fullName>
    </submittedName>
</protein>
<comment type="caution">
    <text evidence="3">The sequence shown here is derived from an EMBL/GenBank/DDBJ whole genome shotgun (WGS) entry which is preliminary data.</text>
</comment>
<dbReference type="FunFam" id="3.40.50.880:FF:000003">
    <property type="entry name" value="Anthranilate synthase component II"/>
    <property type="match status" value="1"/>
</dbReference>
<sequence length="195" mass="21627">MKTLIIDNYDSFTYNLYQYIGELGGNPKVFRNNKITLGEIKKGKYTHIIISPGPGSSDDPAYFGICMQVILQIGKSIPILGVCLGHQGTISAFGGRVVRANVIKHGKQSVIEHNGKGIFKGIKNPLRGMRYHSLVGEKESIPDDLEITAVSFDDQAVMGVKHRKYPIFGVQFHPESIGTEEGKKILENFLCLKNY</sequence>
<name>A0A1F6AM45_9BACT</name>
<keyword evidence="1" id="KW-0315">Glutamine amidotransferase</keyword>
<dbReference type="GO" id="GO:0005829">
    <property type="term" value="C:cytosol"/>
    <property type="evidence" value="ECO:0007669"/>
    <property type="project" value="TreeGrafter"/>
</dbReference>
<dbReference type="InterPro" id="IPR029062">
    <property type="entry name" value="Class_I_gatase-like"/>
</dbReference>
<dbReference type="GO" id="GO:0004049">
    <property type="term" value="F:anthranilate synthase activity"/>
    <property type="evidence" value="ECO:0007669"/>
    <property type="project" value="TreeGrafter"/>
</dbReference>
<evidence type="ECO:0000313" key="4">
    <source>
        <dbReference type="Proteomes" id="UP000176609"/>
    </source>
</evidence>
<evidence type="ECO:0000259" key="2">
    <source>
        <dbReference type="Pfam" id="PF00117"/>
    </source>
</evidence>
<dbReference type="Proteomes" id="UP000176609">
    <property type="component" value="Unassembled WGS sequence"/>
</dbReference>
<evidence type="ECO:0000313" key="3">
    <source>
        <dbReference type="EMBL" id="OGG25754.1"/>
    </source>
</evidence>
<gene>
    <name evidence="3" type="ORF">A2960_05410</name>
</gene>
<dbReference type="EMBL" id="MFJR01000015">
    <property type="protein sequence ID" value="OGG25754.1"/>
    <property type="molecule type" value="Genomic_DNA"/>
</dbReference>
<dbReference type="NCBIfam" id="TIGR00566">
    <property type="entry name" value="trpG_papA"/>
    <property type="match status" value="1"/>
</dbReference>
<dbReference type="InterPro" id="IPR017926">
    <property type="entry name" value="GATASE"/>
</dbReference>
<dbReference type="AlphaFoldDB" id="A0A1F6AM45"/>
<organism evidence="3 4">
    <name type="scientific">Candidatus Gottesmanbacteria bacterium RIFCSPLOWO2_01_FULL_39_12b</name>
    <dbReference type="NCBI Taxonomy" id="1798388"/>
    <lineage>
        <taxon>Bacteria</taxon>
        <taxon>Candidatus Gottesmaniibacteriota</taxon>
    </lineage>
</organism>
<feature type="domain" description="Glutamine amidotransferase" evidence="2">
    <location>
        <begin position="4"/>
        <end position="190"/>
    </location>
</feature>
<dbReference type="InterPro" id="IPR050472">
    <property type="entry name" value="Anth_synth/Amidotransfase"/>
</dbReference>
<dbReference type="CDD" id="cd01743">
    <property type="entry name" value="GATase1_Anthranilate_Synthase"/>
    <property type="match status" value="1"/>
</dbReference>
<dbReference type="GO" id="GO:0000162">
    <property type="term" value="P:L-tryptophan biosynthetic process"/>
    <property type="evidence" value="ECO:0007669"/>
    <property type="project" value="TreeGrafter"/>
</dbReference>
<dbReference type="PRINTS" id="PR00097">
    <property type="entry name" value="ANTSNTHASEII"/>
</dbReference>
<dbReference type="PRINTS" id="PR00096">
    <property type="entry name" value="GATASE"/>
</dbReference>
<dbReference type="PROSITE" id="PS51273">
    <property type="entry name" value="GATASE_TYPE_1"/>
    <property type="match status" value="1"/>
</dbReference>
<reference evidence="3 4" key="1">
    <citation type="journal article" date="2016" name="Nat. Commun.">
        <title>Thousands of microbial genomes shed light on interconnected biogeochemical processes in an aquifer system.</title>
        <authorList>
            <person name="Anantharaman K."/>
            <person name="Brown C.T."/>
            <person name="Hug L.A."/>
            <person name="Sharon I."/>
            <person name="Castelle C.J."/>
            <person name="Probst A.J."/>
            <person name="Thomas B.C."/>
            <person name="Singh A."/>
            <person name="Wilkins M.J."/>
            <person name="Karaoz U."/>
            <person name="Brodie E.L."/>
            <person name="Williams K.H."/>
            <person name="Hubbard S.S."/>
            <person name="Banfield J.F."/>
        </authorList>
    </citation>
    <scope>NUCLEOTIDE SEQUENCE [LARGE SCALE GENOMIC DNA]</scope>
</reference>
<dbReference type="SUPFAM" id="SSF52317">
    <property type="entry name" value="Class I glutamine amidotransferase-like"/>
    <property type="match status" value="1"/>
</dbReference>